<keyword evidence="2" id="KW-1185">Reference proteome</keyword>
<gene>
    <name evidence="1" type="ORF">BDN71DRAFT_1436954</name>
</gene>
<dbReference type="EMBL" id="MU154792">
    <property type="protein sequence ID" value="KAF9487309.1"/>
    <property type="molecule type" value="Genomic_DNA"/>
</dbReference>
<name>A0A9P5ZGI2_PLEER</name>
<sequence length="203" mass="22343">MLNNLFGLTFCNLDKYWAGFLYISYLTFYFNQHPNSITWTTPGSDDVWYLVLTNIPDLATSKVEVDEAPTNFTLANCGTQNFVKEKKQYYAITSGAQVGVVKGVLMDSDTATVLIHGVSSGVCLGFCSEALAVEHFQKGEYLRHLYIACITMGADIASHRMSQPSTYLAGAQQLMSNTLTNVVGSNGISLCGEMSAYTEHPMW</sequence>
<reference evidence="1" key="1">
    <citation type="submission" date="2020-11" db="EMBL/GenBank/DDBJ databases">
        <authorList>
            <consortium name="DOE Joint Genome Institute"/>
            <person name="Ahrendt S."/>
            <person name="Riley R."/>
            <person name="Andreopoulos W."/>
            <person name="Labutti K."/>
            <person name="Pangilinan J."/>
            <person name="Ruiz-Duenas F.J."/>
            <person name="Barrasa J.M."/>
            <person name="Sanchez-Garcia M."/>
            <person name="Camarero S."/>
            <person name="Miyauchi S."/>
            <person name="Serrano A."/>
            <person name="Linde D."/>
            <person name="Babiker R."/>
            <person name="Drula E."/>
            <person name="Ayuso-Fernandez I."/>
            <person name="Pacheco R."/>
            <person name="Padilla G."/>
            <person name="Ferreira P."/>
            <person name="Barriuso J."/>
            <person name="Kellner H."/>
            <person name="Castanera R."/>
            <person name="Alfaro M."/>
            <person name="Ramirez L."/>
            <person name="Pisabarro A.G."/>
            <person name="Kuo A."/>
            <person name="Tritt A."/>
            <person name="Lipzen A."/>
            <person name="He G."/>
            <person name="Yan M."/>
            <person name="Ng V."/>
            <person name="Cullen D."/>
            <person name="Martin F."/>
            <person name="Rosso M.-N."/>
            <person name="Henrissat B."/>
            <person name="Hibbett D."/>
            <person name="Martinez A.T."/>
            <person name="Grigoriev I.V."/>
        </authorList>
    </citation>
    <scope>NUCLEOTIDE SEQUENCE</scope>
    <source>
        <strain evidence="1">ATCC 90797</strain>
    </source>
</reference>
<comment type="caution">
    <text evidence="1">The sequence shown here is derived from an EMBL/GenBank/DDBJ whole genome shotgun (WGS) entry which is preliminary data.</text>
</comment>
<dbReference type="AlphaFoldDB" id="A0A9P5ZGI2"/>
<protein>
    <submittedName>
        <fullName evidence="1">Uncharacterized protein</fullName>
    </submittedName>
</protein>
<accession>A0A9P5ZGI2</accession>
<evidence type="ECO:0000313" key="2">
    <source>
        <dbReference type="Proteomes" id="UP000807025"/>
    </source>
</evidence>
<dbReference type="OrthoDB" id="3270804at2759"/>
<organism evidence="1 2">
    <name type="scientific">Pleurotus eryngii</name>
    <name type="common">Boletus of the steppes</name>
    <dbReference type="NCBI Taxonomy" id="5323"/>
    <lineage>
        <taxon>Eukaryota</taxon>
        <taxon>Fungi</taxon>
        <taxon>Dikarya</taxon>
        <taxon>Basidiomycota</taxon>
        <taxon>Agaricomycotina</taxon>
        <taxon>Agaricomycetes</taxon>
        <taxon>Agaricomycetidae</taxon>
        <taxon>Agaricales</taxon>
        <taxon>Pleurotineae</taxon>
        <taxon>Pleurotaceae</taxon>
        <taxon>Pleurotus</taxon>
    </lineage>
</organism>
<proteinExistence type="predicted"/>
<evidence type="ECO:0000313" key="1">
    <source>
        <dbReference type="EMBL" id="KAF9487309.1"/>
    </source>
</evidence>
<dbReference type="Proteomes" id="UP000807025">
    <property type="component" value="Unassembled WGS sequence"/>
</dbReference>